<feature type="signal peptide" evidence="7">
    <location>
        <begin position="1"/>
        <end position="27"/>
    </location>
</feature>
<feature type="region of interest" description="Disordered" evidence="6">
    <location>
        <begin position="29"/>
        <end position="57"/>
    </location>
</feature>
<evidence type="ECO:0000256" key="4">
    <source>
        <dbReference type="ARBA" id="ARBA00093777"/>
    </source>
</evidence>
<comment type="similarity">
    <text evidence="4">Belongs to the IsaB family.</text>
</comment>
<dbReference type="EMBL" id="AMSQ01000006">
    <property type="protein sequence ID" value="EKU48533.1"/>
    <property type="molecule type" value="Genomic_DNA"/>
</dbReference>
<dbReference type="InterPro" id="IPR058086">
    <property type="entry name" value="IsaB"/>
</dbReference>
<dbReference type="STRING" id="1229783.C273_04960"/>
<dbReference type="Proteomes" id="UP000009885">
    <property type="component" value="Unassembled WGS sequence"/>
</dbReference>
<organism evidence="8 9">
    <name type="scientific">Staphylococcus massiliensis S46</name>
    <dbReference type="NCBI Taxonomy" id="1229783"/>
    <lineage>
        <taxon>Bacteria</taxon>
        <taxon>Bacillati</taxon>
        <taxon>Bacillota</taxon>
        <taxon>Bacilli</taxon>
        <taxon>Bacillales</taxon>
        <taxon>Staphylococcaceae</taxon>
        <taxon>Staphylococcus</taxon>
    </lineage>
</organism>
<evidence type="ECO:0000313" key="9">
    <source>
        <dbReference type="Proteomes" id="UP000009885"/>
    </source>
</evidence>
<comment type="caution">
    <text evidence="8">The sequence shown here is derived from an EMBL/GenBank/DDBJ whole genome shotgun (WGS) entry which is preliminary data.</text>
</comment>
<evidence type="ECO:0000256" key="1">
    <source>
        <dbReference type="ARBA" id="ARBA00004613"/>
    </source>
</evidence>
<evidence type="ECO:0000256" key="3">
    <source>
        <dbReference type="ARBA" id="ARBA00022729"/>
    </source>
</evidence>
<keyword evidence="2" id="KW-0964">Secreted</keyword>
<dbReference type="RefSeq" id="WP_009383097.1">
    <property type="nucleotide sequence ID" value="NZ_AMSQ01000006.1"/>
</dbReference>
<dbReference type="eggNOG" id="ENOG50305CH">
    <property type="taxonomic scope" value="Bacteria"/>
</dbReference>
<feature type="compositionally biased region" description="Basic and acidic residues" evidence="6">
    <location>
        <begin position="29"/>
        <end position="39"/>
    </location>
</feature>
<feature type="compositionally biased region" description="Polar residues" evidence="6">
    <location>
        <begin position="40"/>
        <end position="49"/>
    </location>
</feature>
<evidence type="ECO:0000256" key="2">
    <source>
        <dbReference type="ARBA" id="ARBA00022525"/>
    </source>
</evidence>
<evidence type="ECO:0000256" key="7">
    <source>
        <dbReference type="SAM" id="SignalP"/>
    </source>
</evidence>
<dbReference type="OrthoDB" id="2412457at2"/>
<evidence type="ECO:0000256" key="6">
    <source>
        <dbReference type="SAM" id="MobiDB-lite"/>
    </source>
</evidence>
<dbReference type="NCBIfam" id="NF047686">
    <property type="entry name" value="IsaB_fam"/>
    <property type="match status" value="1"/>
</dbReference>
<dbReference type="PATRIC" id="fig|1229783.3.peg.999"/>
<protein>
    <recommendedName>
        <fullName evidence="5">Immunodominant staphylococcal antigen B</fullName>
    </recommendedName>
</protein>
<name>K9AMC4_9STAP</name>
<accession>K9AMC4</accession>
<comment type="subcellular location">
    <subcellularLocation>
        <location evidence="1">Secreted</location>
    </subcellularLocation>
</comment>
<gene>
    <name evidence="8" type="ORF">C273_04960</name>
</gene>
<sequence>MKKSNLFVSSLLASTVLFTGVSGTMEAAEDHQATNEDQAHTQTQASQGQRPYGGVVPKGMTEAQYQELENNVPHYGHETAESFSHAVDRETQRIADEYKVTIYAPNKTYKPQIRPWYAYKGHTSYDSSFIVESTFVNAVKHNNVTLNGYKINMVTPKESEPMAIKNVADTQITNFDDAGMPHIANFDVKKGQISKQDIIKAYGQPAQVKEGENNQFSMTYNIDDAIISFNFDANGYVQKGHLGI</sequence>
<proteinExistence type="inferred from homology"/>
<reference evidence="8 9" key="1">
    <citation type="journal article" date="2013" name="Genome Announc.">
        <title>Genome Sequence of Staphylococcus massiliensis Strain S46, Isolated from the Surface of Healthy Human Skin.</title>
        <authorList>
            <person name="Srivastav R."/>
            <person name="Singh A."/>
            <person name="Jangir P.K."/>
            <person name="Kumari C."/>
            <person name="Muduli S."/>
            <person name="Sharma R."/>
        </authorList>
    </citation>
    <scope>NUCLEOTIDE SEQUENCE [LARGE SCALE GENOMIC DNA]</scope>
    <source>
        <strain evidence="8 9">S46</strain>
    </source>
</reference>
<evidence type="ECO:0000313" key="8">
    <source>
        <dbReference type="EMBL" id="EKU48533.1"/>
    </source>
</evidence>
<keyword evidence="3 7" id="KW-0732">Signal</keyword>
<evidence type="ECO:0000256" key="5">
    <source>
        <dbReference type="ARBA" id="ARBA00093792"/>
    </source>
</evidence>
<dbReference type="AlphaFoldDB" id="K9AMC4"/>
<keyword evidence="9" id="KW-1185">Reference proteome</keyword>
<feature type="chain" id="PRO_5003923918" description="Immunodominant staphylococcal antigen B" evidence="7">
    <location>
        <begin position="28"/>
        <end position="244"/>
    </location>
</feature>